<feature type="transmembrane region" description="Helical" evidence="1">
    <location>
        <begin position="12"/>
        <end position="31"/>
    </location>
</feature>
<name>A0ABV9HRJ0_9FLAO</name>
<keyword evidence="1" id="KW-0472">Membrane</keyword>
<organism evidence="2 3">
    <name type="scientific">Dokdonia ponticola</name>
    <dbReference type="NCBI Taxonomy" id="2041041"/>
    <lineage>
        <taxon>Bacteria</taxon>
        <taxon>Pseudomonadati</taxon>
        <taxon>Bacteroidota</taxon>
        <taxon>Flavobacteriia</taxon>
        <taxon>Flavobacteriales</taxon>
        <taxon>Flavobacteriaceae</taxon>
        <taxon>Dokdonia</taxon>
    </lineage>
</organism>
<evidence type="ECO:0000256" key="1">
    <source>
        <dbReference type="SAM" id="Phobius"/>
    </source>
</evidence>
<reference evidence="3" key="1">
    <citation type="journal article" date="2019" name="Int. J. Syst. Evol. Microbiol.">
        <title>The Global Catalogue of Microorganisms (GCM) 10K type strain sequencing project: providing services to taxonomists for standard genome sequencing and annotation.</title>
        <authorList>
            <consortium name="The Broad Institute Genomics Platform"/>
            <consortium name="The Broad Institute Genome Sequencing Center for Infectious Disease"/>
            <person name="Wu L."/>
            <person name="Ma J."/>
        </authorList>
    </citation>
    <scope>NUCLEOTIDE SEQUENCE [LARGE SCALE GENOMIC DNA]</scope>
    <source>
        <strain evidence="3">YJ-61-S</strain>
    </source>
</reference>
<protein>
    <recommendedName>
        <fullName evidence="4">FeoB-associated Cys-rich membrane protein</fullName>
    </recommendedName>
</protein>
<dbReference type="Proteomes" id="UP001596043">
    <property type="component" value="Unassembled WGS sequence"/>
</dbReference>
<evidence type="ECO:0008006" key="4">
    <source>
        <dbReference type="Google" id="ProtNLM"/>
    </source>
</evidence>
<keyword evidence="3" id="KW-1185">Reference proteome</keyword>
<comment type="caution">
    <text evidence="2">The sequence shown here is derived from an EMBL/GenBank/DDBJ whole genome shotgun (WGS) entry which is preliminary data.</text>
</comment>
<dbReference type="RefSeq" id="WP_303687781.1">
    <property type="nucleotide sequence ID" value="NZ_JBHSFV010000001.1"/>
</dbReference>
<evidence type="ECO:0000313" key="3">
    <source>
        <dbReference type="Proteomes" id="UP001596043"/>
    </source>
</evidence>
<gene>
    <name evidence="2" type="ORF">ACFO3O_02625</name>
</gene>
<keyword evidence="1" id="KW-0812">Transmembrane</keyword>
<accession>A0ABV9HRJ0</accession>
<sequence>MNVDKGSNTLNYIFAAFTLLSAIKIGSDLYLRYKESQQKKKPCNCKDKA</sequence>
<keyword evidence="1" id="KW-1133">Transmembrane helix</keyword>
<proteinExistence type="predicted"/>
<dbReference type="EMBL" id="JBHSFV010000001">
    <property type="protein sequence ID" value="MFC4632782.1"/>
    <property type="molecule type" value="Genomic_DNA"/>
</dbReference>
<evidence type="ECO:0000313" key="2">
    <source>
        <dbReference type="EMBL" id="MFC4632782.1"/>
    </source>
</evidence>